<feature type="compositionally biased region" description="Polar residues" evidence="1">
    <location>
        <begin position="1"/>
        <end position="19"/>
    </location>
</feature>
<sequence length="165" mass="18151">MSPNFSEFSTRQLNASLARSQPNSPSVTSSSFTEEQAAKKSRTFCNSSSSSIISLTFSMAVSRDKIPVSSKIPIFLKMHEVKQPAFSPSGNFLILKAAMSSRPNGCSLKQSAPTSTILDCIWVLYSSLMAFAFPKIKTNKANETKTDLNILITRIMLFIIDLINQ</sequence>
<feature type="non-terminal residue" evidence="2">
    <location>
        <position position="165"/>
    </location>
</feature>
<dbReference type="EMBL" id="KX655927">
    <property type="protein sequence ID" value="AOG12876.1"/>
    <property type="molecule type" value="mRNA"/>
</dbReference>
<feature type="region of interest" description="Disordered" evidence="1">
    <location>
        <begin position="1"/>
        <end position="32"/>
    </location>
</feature>
<accession>A0A1B3P5I9</accession>
<name>A0A1B3P5I9_EOGHI</name>
<proteinExistence type="evidence at transcript level"/>
<evidence type="ECO:0000256" key="1">
    <source>
        <dbReference type="SAM" id="MobiDB-lite"/>
    </source>
</evidence>
<dbReference type="AlphaFoldDB" id="A0A1B3P5I9"/>
<organism evidence="2">
    <name type="scientific">Eogystia hippophaecolus</name>
    <name type="common">Moth</name>
    <name type="synonym">Holcocerus hippophaecolus</name>
    <dbReference type="NCBI Taxonomy" id="1206364"/>
    <lineage>
        <taxon>Eukaryota</taxon>
        <taxon>Metazoa</taxon>
        <taxon>Ecdysozoa</taxon>
        <taxon>Arthropoda</taxon>
        <taxon>Hexapoda</taxon>
        <taxon>Insecta</taxon>
        <taxon>Pterygota</taxon>
        <taxon>Neoptera</taxon>
        <taxon>Endopterygota</taxon>
        <taxon>Lepidoptera</taxon>
        <taxon>Glossata</taxon>
        <taxon>Ditrysia</taxon>
        <taxon>Cossoidea</taxon>
        <taxon>Cossidae</taxon>
        <taxon>Cossinae</taxon>
        <taxon>Eogystia</taxon>
    </lineage>
</organism>
<evidence type="ECO:0000313" key="2">
    <source>
        <dbReference type="EMBL" id="AOG12876.1"/>
    </source>
</evidence>
<reference evidence="2" key="1">
    <citation type="journal article" date="2016" name="BMC Genomics">
        <title>Antennal transcriptome analysis and expression profiles of odorant binding proteins in Eogystia hippophaecolus (Lepidoptera: Cossidae).</title>
        <authorList>
            <person name="Hu P."/>
            <person name="Tao J."/>
            <person name="Cui M."/>
            <person name="Gao C."/>
            <person name="Lu P."/>
            <person name="Luo Y."/>
        </authorList>
    </citation>
    <scope>NUCLEOTIDE SEQUENCE</scope>
</reference>
<feature type="compositionally biased region" description="Low complexity" evidence="1">
    <location>
        <begin position="20"/>
        <end position="31"/>
    </location>
</feature>
<protein>
    <submittedName>
        <fullName evidence="2">Odorant binding protein</fullName>
    </submittedName>
</protein>